<dbReference type="KEGG" id="rcu:8260874"/>
<reference evidence="4" key="1">
    <citation type="journal article" date="2010" name="Nat. Biotechnol.">
        <title>Draft genome sequence of the oilseed species Ricinus communis.</title>
        <authorList>
            <person name="Chan A.P."/>
            <person name="Crabtree J."/>
            <person name="Zhao Q."/>
            <person name="Lorenzi H."/>
            <person name="Orvis J."/>
            <person name="Puiu D."/>
            <person name="Melake-Berhan A."/>
            <person name="Jones K.M."/>
            <person name="Redman J."/>
            <person name="Chen G."/>
            <person name="Cahoon E.B."/>
            <person name="Gedil M."/>
            <person name="Stanke M."/>
            <person name="Haas B.J."/>
            <person name="Wortman J.R."/>
            <person name="Fraser-Liggett C.M."/>
            <person name="Ravel J."/>
            <person name="Rabinowicz P.D."/>
        </authorList>
    </citation>
    <scope>NUCLEOTIDE SEQUENCE [LARGE SCALE GENOMIC DNA]</scope>
    <source>
        <strain evidence="4">cv. Hale</strain>
    </source>
</reference>
<dbReference type="OMA" id="YDIESWA"/>
<dbReference type="EMBL" id="EQ973772">
    <property type="protein sequence ID" value="EEF52462.1"/>
    <property type="molecule type" value="Genomic_DNA"/>
</dbReference>
<proteinExistence type="predicted"/>
<dbReference type="Proteomes" id="UP000008311">
    <property type="component" value="Unassembled WGS sequence"/>
</dbReference>
<gene>
    <name evidence="3" type="ORF">RCOM_1591930</name>
</gene>
<evidence type="ECO:0000256" key="2">
    <source>
        <dbReference type="SAM" id="Phobius"/>
    </source>
</evidence>
<evidence type="ECO:0000313" key="4">
    <source>
        <dbReference type="Proteomes" id="UP000008311"/>
    </source>
</evidence>
<protein>
    <submittedName>
        <fullName evidence="3">Uncharacterized protein</fullName>
    </submittedName>
</protein>
<evidence type="ECO:0000313" key="3">
    <source>
        <dbReference type="EMBL" id="EEF52462.1"/>
    </source>
</evidence>
<keyword evidence="4" id="KW-1185">Reference proteome</keyword>
<dbReference type="InParanoid" id="B9R7I2"/>
<keyword evidence="2" id="KW-0812">Transmembrane</keyword>
<dbReference type="PANTHER" id="PTHR33429:SF24">
    <property type="entry name" value="EXPRESSED PROTEIN"/>
    <property type="match status" value="1"/>
</dbReference>
<dbReference type="eggNOG" id="ENOG502S3MK">
    <property type="taxonomic scope" value="Eukaryota"/>
</dbReference>
<feature type="compositionally biased region" description="Polar residues" evidence="1">
    <location>
        <begin position="90"/>
        <end position="99"/>
    </location>
</feature>
<dbReference type="FunCoup" id="B9R7I2">
    <property type="interactions" value="35"/>
</dbReference>
<keyword evidence="2" id="KW-0472">Membrane</keyword>
<dbReference type="PANTHER" id="PTHR33429">
    <property type="entry name" value="OS02G0708000 PROTEIN-RELATED"/>
    <property type="match status" value="1"/>
</dbReference>
<name>B9R7I2_RICCO</name>
<organism evidence="3 4">
    <name type="scientific">Ricinus communis</name>
    <name type="common">Castor bean</name>
    <dbReference type="NCBI Taxonomy" id="3988"/>
    <lineage>
        <taxon>Eukaryota</taxon>
        <taxon>Viridiplantae</taxon>
        <taxon>Streptophyta</taxon>
        <taxon>Embryophyta</taxon>
        <taxon>Tracheophyta</taxon>
        <taxon>Spermatophyta</taxon>
        <taxon>Magnoliopsida</taxon>
        <taxon>eudicotyledons</taxon>
        <taxon>Gunneridae</taxon>
        <taxon>Pentapetalae</taxon>
        <taxon>rosids</taxon>
        <taxon>fabids</taxon>
        <taxon>Malpighiales</taxon>
        <taxon>Euphorbiaceae</taxon>
        <taxon>Acalyphoideae</taxon>
        <taxon>Acalypheae</taxon>
        <taxon>Ricinus</taxon>
    </lineage>
</organism>
<feature type="transmembrane region" description="Helical" evidence="2">
    <location>
        <begin position="28"/>
        <end position="48"/>
    </location>
</feature>
<dbReference type="OrthoDB" id="1928111at2759"/>
<dbReference type="STRING" id="3988.B9R7I2"/>
<keyword evidence="2" id="KW-1133">Transmembrane helix</keyword>
<feature type="region of interest" description="Disordered" evidence="1">
    <location>
        <begin position="85"/>
        <end position="121"/>
    </location>
</feature>
<dbReference type="AlphaFoldDB" id="B9R7I2"/>
<sequence>MSMPLTQQPPAVTVAQEPFSTHSTHGSIGPLIVVLVVIMILGVLAVMIGRLCSGRRILGYGQYDIESWAETKCASCIDGRISSPAPRSNPFVTSGSSPLPVQIHQETKQEEQSPQHPPESL</sequence>
<accession>B9R7I2</accession>
<evidence type="ECO:0000256" key="1">
    <source>
        <dbReference type="SAM" id="MobiDB-lite"/>
    </source>
</evidence>